<dbReference type="GeneID" id="22831162"/>
<dbReference type="VEuPathDB" id="FungiDB:SJAG_06613"/>
<accession>T0T6H6</accession>
<evidence type="ECO:0000313" key="4">
    <source>
        <dbReference type="EMBL" id="EQC53034.1"/>
    </source>
</evidence>
<dbReference type="RefSeq" id="XP_011049033.1">
    <property type="nucleotide sequence ID" value="XM_011050731.1"/>
</dbReference>
<evidence type="ECO:0000313" key="5">
    <source>
        <dbReference type="JaponicusDB" id="SJAG_06613"/>
    </source>
</evidence>
<reference evidence="4 6" key="1">
    <citation type="journal article" date="2011" name="Science">
        <title>Comparative functional genomics of the fission yeasts.</title>
        <authorList>
            <person name="Rhind N."/>
            <person name="Chen Z."/>
            <person name="Yassour M."/>
            <person name="Thompson D.A."/>
            <person name="Haas B.J."/>
            <person name="Habib N."/>
            <person name="Wapinski I."/>
            <person name="Roy S."/>
            <person name="Lin M.F."/>
            <person name="Heiman D.I."/>
            <person name="Young S.K."/>
            <person name="Furuya K."/>
            <person name="Guo Y."/>
            <person name="Pidoux A."/>
            <person name="Chen H.M."/>
            <person name="Robbertse B."/>
            <person name="Goldberg J.M."/>
            <person name="Aoki K."/>
            <person name="Bayne E.H."/>
            <person name="Berlin A.M."/>
            <person name="Desjardins C.A."/>
            <person name="Dobbs E."/>
            <person name="Dukaj L."/>
            <person name="Fan L."/>
            <person name="FitzGerald M.G."/>
            <person name="French C."/>
            <person name="Gujja S."/>
            <person name="Hansen K."/>
            <person name="Keifenheim D."/>
            <person name="Levin J.Z."/>
            <person name="Mosher R.A."/>
            <person name="Mueller C.A."/>
            <person name="Pfiffner J."/>
            <person name="Priest M."/>
            <person name="Russ C."/>
            <person name="Smialowska A."/>
            <person name="Swoboda P."/>
            <person name="Sykes S.M."/>
            <person name="Vaughn M."/>
            <person name="Vengrova S."/>
            <person name="Yoder R."/>
            <person name="Zeng Q."/>
            <person name="Allshire R."/>
            <person name="Baulcombe D."/>
            <person name="Birren B.W."/>
            <person name="Brown W."/>
            <person name="Ekwall K."/>
            <person name="Kellis M."/>
            <person name="Leatherwood J."/>
            <person name="Levin H."/>
            <person name="Margalit H."/>
            <person name="Martienssen R."/>
            <person name="Nieduszynski C.A."/>
            <person name="Spatafora J.W."/>
            <person name="Friedman N."/>
            <person name="Dalgaard J.Z."/>
            <person name="Baumann P."/>
            <person name="Niki H."/>
            <person name="Regev A."/>
            <person name="Nusbaum C."/>
        </authorList>
    </citation>
    <scope>NUCLEOTIDE SEQUENCE [LARGE SCALE GENOMIC DNA]</scope>
    <source>
        <strain evidence="6">yFS275 / FY16936</strain>
    </source>
</reference>
<dbReference type="GO" id="GO:0005655">
    <property type="term" value="C:nucleolar ribonuclease P complex"/>
    <property type="evidence" value="ECO:0007669"/>
    <property type="project" value="InterPro"/>
</dbReference>
<dbReference type="GO" id="GO:0000172">
    <property type="term" value="C:ribonuclease MRP complex"/>
    <property type="evidence" value="ECO:0007669"/>
    <property type="project" value="InterPro"/>
</dbReference>
<gene>
    <name evidence="5" type="primary">pop7</name>
    <name evidence="4" type="ORF">SJAG_06613</name>
</gene>
<proteinExistence type="predicted"/>
<sequence>MERQRRSYSVHKGTIITRKTHLVAMMKRKQNELEKSGRTLYQAVGMAIPQLVQLVNKYQQQGYRVQLDTDTIELVDDVINDNACVQRQPMLWLMNHPEMPYGGSGPLAGLK</sequence>
<dbReference type="Pfam" id="PF12328">
    <property type="entry name" value="Rpp20"/>
    <property type="match status" value="1"/>
</dbReference>
<dbReference type="InterPro" id="IPR014612">
    <property type="entry name" value="Pop7/Rpp20"/>
</dbReference>
<dbReference type="GO" id="GO:0000447">
    <property type="term" value="P:endonucleolytic cleavage in ITS1 to separate SSU-rRNA from 5.8S rRNA and LSU-rRNA from tricistronic rRNA transcript (SSU-rRNA, 5.8S rRNA, LSU-rRNA)"/>
    <property type="evidence" value="ECO:0007669"/>
    <property type="project" value="EnsemblFungi"/>
</dbReference>
<dbReference type="EMBL" id="KE651167">
    <property type="protein sequence ID" value="EQC53034.1"/>
    <property type="molecule type" value="Genomic_DNA"/>
</dbReference>
<evidence type="ECO:0000313" key="6">
    <source>
        <dbReference type="Proteomes" id="UP000001744"/>
    </source>
</evidence>
<protein>
    <submittedName>
        <fullName evidence="4">RNAseP RNAse MRP subunit Pop6</fullName>
    </submittedName>
</protein>
<dbReference type="OrthoDB" id="5321813at2759"/>
<dbReference type="Proteomes" id="UP000001744">
    <property type="component" value="Unassembled WGS sequence"/>
</dbReference>
<dbReference type="STRING" id="402676.T0T6H6"/>
<keyword evidence="6" id="KW-1185">Reference proteome</keyword>
<name>T0T6H6_SCHJY</name>
<evidence type="ECO:0000256" key="2">
    <source>
        <dbReference type="ARBA" id="ARBA00022694"/>
    </source>
</evidence>
<dbReference type="GO" id="GO:0001682">
    <property type="term" value="P:tRNA 5'-leader removal"/>
    <property type="evidence" value="ECO:0007669"/>
    <property type="project" value="InterPro"/>
</dbReference>
<evidence type="ECO:0000256" key="1">
    <source>
        <dbReference type="ARBA" id="ARBA00004123"/>
    </source>
</evidence>
<dbReference type="JaponicusDB" id="SJAG_06613">
    <property type="gene designation" value="pop7"/>
</dbReference>
<comment type="subcellular location">
    <subcellularLocation>
        <location evidence="1">Nucleus</location>
    </subcellularLocation>
</comment>
<evidence type="ECO:0000256" key="3">
    <source>
        <dbReference type="ARBA" id="ARBA00023242"/>
    </source>
</evidence>
<dbReference type="AlphaFoldDB" id="T0T6H6"/>
<keyword evidence="3" id="KW-0539">Nucleus</keyword>
<organism evidence="4 6">
    <name type="scientific">Schizosaccharomyces japonicus (strain yFS275 / FY16936)</name>
    <name type="common">Fission yeast</name>
    <dbReference type="NCBI Taxonomy" id="402676"/>
    <lineage>
        <taxon>Eukaryota</taxon>
        <taxon>Fungi</taxon>
        <taxon>Dikarya</taxon>
        <taxon>Ascomycota</taxon>
        <taxon>Taphrinomycotina</taxon>
        <taxon>Schizosaccharomycetes</taxon>
        <taxon>Schizosaccharomycetales</taxon>
        <taxon>Schizosaccharomycetaceae</taxon>
        <taxon>Schizosaccharomyces</taxon>
    </lineage>
</organism>
<dbReference type="GO" id="GO:0003676">
    <property type="term" value="F:nucleic acid binding"/>
    <property type="evidence" value="ECO:0007669"/>
    <property type="project" value="InterPro"/>
</dbReference>
<keyword evidence="2" id="KW-0819">tRNA processing</keyword>
<dbReference type="Gene3D" id="3.30.110.20">
    <property type="entry name" value="Alba-like domain"/>
    <property type="match status" value="1"/>
</dbReference>
<dbReference type="HOGENOM" id="CLU_158815_0_0_1"/>
<dbReference type="InterPro" id="IPR036882">
    <property type="entry name" value="Alba-like_dom_sf"/>
</dbReference>
<dbReference type="OMA" id="KTHLIAM"/>